<keyword evidence="6" id="KW-0407">Ion channel</keyword>
<evidence type="ECO:0000313" key="6">
    <source>
        <dbReference type="EMBL" id="AAF83177.1"/>
    </source>
</evidence>
<evidence type="ECO:0000256" key="2">
    <source>
        <dbReference type="ARBA" id="ARBA00022857"/>
    </source>
</evidence>
<name>Q9PGD5_XYLFA</name>
<keyword evidence="6" id="KW-0406">Ion transport</keyword>
<evidence type="ECO:0000259" key="5">
    <source>
        <dbReference type="Pfam" id="PF00248"/>
    </source>
</evidence>
<dbReference type="PIR" id="F82815">
    <property type="entry name" value="F82815"/>
</dbReference>
<organism evidence="6 7">
    <name type="scientific">Xylella fastidiosa (strain 9a5c)</name>
    <dbReference type="NCBI Taxonomy" id="160492"/>
    <lineage>
        <taxon>Bacteria</taxon>
        <taxon>Pseudomonadati</taxon>
        <taxon>Pseudomonadota</taxon>
        <taxon>Gammaproteobacteria</taxon>
        <taxon>Lysobacterales</taxon>
        <taxon>Lysobacteraceae</taxon>
        <taxon>Xylella</taxon>
    </lineage>
</organism>
<keyword evidence="6" id="KW-0813">Transport</keyword>
<feature type="transmembrane region" description="Helical" evidence="4">
    <location>
        <begin position="37"/>
        <end position="61"/>
    </location>
</feature>
<protein>
    <submittedName>
        <fullName evidence="6">Voltage-gated potassium channel beta subunit</fullName>
    </submittedName>
</protein>
<sequence length="387" mass="42793">MKSIQFNSIHTIGHVRIVGCGTPGSFEQAAWGSEDDVYLAVLCVVVFFGCCMGCLLILASFREWSFMHYRRLGSTGLQLSVLSFGTWVTFGNQVARDEARNLVACAWDHGVNFFDGAENYAQGRAEQVLGDVIADLRLPRDGYCVSSKVFFGPVKEPRPTQCGLSRKHVHDACHAALKRLRVDYLDLFFCHRPDADTPIEETVRAMTTLIRQGKVLYWGTSEWSAAQIAEAIAIASREHLERPWVEQPQYNLLHRERVEREYVSLYAQGLGTTIWSPLASGLLTGKHNVGVASGSRLVHPGYEWLQGGVLGEGEARLVQARRFSEVAADLGQPPAQLAIAWCLRNPHVSTVILGASRVAQLKENLRALQVVAALDAAAWRCVEAAME</sequence>
<dbReference type="HOGENOM" id="CLU_023205_2_0_6"/>
<reference evidence="6 7" key="1">
    <citation type="journal article" date="2000" name="Nature">
        <title>The genome sequence of the plant pathogen Xylella fastidiosa.</title>
        <authorList>
            <person name="Simpson A.J."/>
            <person name="Reinach F.C."/>
            <person name="Arruda P."/>
            <person name="Abreu F.A."/>
            <person name="Acencio M."/>
            <person name="Alvarenga R."/>
            <person name="Alves L.M."/>
            <person name="Araya J.E."/>
            <person name="Baia G.S."/>
            <person name="Baptista C.S."/>
            <person name="Barros M.H."/>
            <person name="Bonaccorsi E.D."/>
            <person name="Bordin S."/>
            <person name="Bove J.M."/>
            <person name="Briones M.R."/>
            <person name="Bueno M.R."/>
            <person name="Camargo A.A."/>
            <person name="Camargo L.E."/>
            <person name="Carraro D.M."/>
            <person name="Carrer H."/>
            <person name="Colauto N.B."/>
            <person name="Colombo C."/>
            <person name="Costa F.F."/>
            <person name="Costa M.C."/>
            <person name="Costa-Neto C.M."/>
            <person name="Coutinho L.L."/>
            <person name="Cristofani M."/>
            <person name="Dias-Neto E."/>
            <person name="Docena C."/>
            <person name="El-Dorry H."/>
            <person name="Facincani A.P."/>
            <person name="Ferreira A.J."/>
            <person name="Ferreira V.C."/>
            <person name="Ferro J.A."/>
            <person name="Fraga J.S."/>
            <person name="Franca S.C."/>
            <person name="Franco M.C."/>
            <person name="Frohme M."/>
            <person name="Furlan L.R."/>
            <person name="Garnier M."/>
            <person name="Goldman G.H."/>
            <person name="Goldman M.H."/>
            <person name="Gomes S.L."/>
            <person name="Gruber A."/>
            <person name="Ho P.L."/>
            <person name="Hoheisel J.D."/>
            <person name="Junqueira M.L."/>
            <person name="Kemper E.L."/>
            <person name="Kitajima J.P."/>
            <person name="Krieger J.E."/>
            <person name="Kuramae E.E."/>
            <person name="Laigret F."/>
            <person name="Lambais M.R."/>
            <person name="Leite L.C."/>
            <person name="Lemos E.G."/>
            <person name="Lemos M.V."/>
            <person name="Lopes S.A."/>
            <person name="Lopes C.R."/>
            <person name="Machado J.A."/>
            <person name="Machado M.A."/>
            <person name="Madeira A.M."/>
            <person name="Madeira H.M."/>
            <person name="Marino C.L."/>
            <person name="Marques M.V."/>
            <person name="Martins E.A."/>
            <person name="Martins E.M."/>
            <person name="Matsukuma A.Y."/>
            <person name="Menck C.F."/>
            <person name="Miracca E.C."/>
            <person name="Miyaki C.Y."/>
            <person name="Monteriro-Vitorello C.B."/>
            <person name="Moon D.H."/>
            <person name="Nagai M.A."/>
            <person name="Nascimento A.L."/>
            <person name="Netto L.E."/>
            <person name="Nhani A.Jr."/>
            <person name="Nobrega F.G."/>
            <person name="Nunes L.R."/>
            <person name="Oliveira M.A."/>
            <person name="de Oliveira M.C."/>
            <person name="de Oliveira R.C."/>
            <person name="Palmieri D.A."/>
            <person name="Paris A."/>
            <person name="Peixoto B.R."/>
            <person name="Pereira G.A."/>
            <person name="Pereira H.A.Jr."/>
            <person name="Pesquero J.B."/>
            <person name="Quaggio R.B."/>
            <person name="Roberto P.G."/>
            <person name="Rodrigues V."/>
            <person name="de M Rosa A.J."/>
            <person name="de Rosa V.E.Jr."/>
            <person name="de Sa R.G."/>
            <person name="Santelli R.V."/>
            <person name="Sawasaki H.E."/>
            <person name="da Silva A.C."/>
            <person name="da Silva A.M."/>
            <person name="da Silva F.R."/>
            <person name="da Silva W.A.Jr."/>
            <person name="da Silveira J.F."/>
            <person name="Silvestri M.L."/>
            <person name="Siqueira W.J."/>
            <person name="de Souza A.A."/>
            <person name="de Souza A.P."/>
            <person name="Terenzi M.F."/>
            <person name="Truffi D."/>
            <person name="Tsai S.M."/>
            <person name="Tsuhako M.H."/>
            <person name="Vallada H."/>
            <person name="Van Sluys M.A."/>
            <person name="Verjovski-Almeida S."/>
            <person name="Vettore A.L."/>
            <person name="Zago M.A."/>
            <person name="Zatz M."/>
            <person name="Meidanis J."/>
            <person name="Setubal J.C."/>
        </authorList>
    </citation>
    <scope>NUCLEOTIDE SEQUENCE [LARGE SCALE GENOMIC DNA]</scope>
    <source>
        <strain evidence="6 7">9a5c</strain>
    </source>
</reference>
<dbReference type="PANTHER" id="PTHR43150:SF2">
    <property type="entry name" value="HYPERKINETIC, ISOFORM M"/>
    <property type="match status" value="1"/>
</dbReference>
<gene>
    <name evidence="6" type="ordered locus">XF_0367</name>
</gene>
<evidence type="ECO:0000256" key="3">
    <source>
        <dbReference type="ARBA" id="ARBA00023002"/>
    </source>
</evidence>
<dbReference type="InterPro" id="IPR023210">
    <property type="entry name" value="NADP_OxRdtase_dom"/>
</dbReference>
<keyword evidence="4" id="KW-0472">Membrane</keyword>
<proteinExistence type="inferred from homology"/>
<dbReference type="EMBL" id="AE003849">
    <property type="protein sequence ID" value="AAF83177.1"/>
    <property type="molecule type" value="Genomic_DNA"/>
</dbReference>
<dbReference type="GO" id="GO:0016491">
    <property type="term" value="F:oxidoreductase activity"/>
    <property type="evidence" value="ECO:0007669"/>
    <property type="project" value="UniProtKB-KW"/>
</dbReference>
<dbReference type="GO" id="GO:0034220">
    <property type="term" value="P:monoatomic ion transmembrane transport"/>
    <property type="evidence" value="ECO:0007669"/>
    <property type="project" value="UniProtKB-KW"/>
</dbReference>
<dbReference type="Gene3D" id="3.20.20.100">
    <property type="entry name" value="NADP-dependent oxidoreductase domain"/>
    <property type="match status" value="1"/>
</dbReference>
<evidence type="ECO:0000313" key="7">
    <source>
        <dbReference type="Proteomes" id="UP000000812"/>
    </source>
</evidence>
<dbReference type="eggNOG" id="COG0667">
    <property type="taxonomic scope" value="Bacteria"/>
</dbReference>
<dbReference type="Proteomes" id="UP000000812">
    <property type="component" value="Chromosome"/>
</dbReference>
<dbReference type="InterPro" id="IPR005399">
    <property type="entry name" value="K_chnl_volt-dep_bsu_KCNAB-rel"/>
</dbReference>
<feature type="domain" description="NADP-dependent oxidoreductase" evidence="5">
    <location>
        <begin position="82"/>
        <end position="377"/>
    </location>
</feature>
<evidence type="ECO:0000256" key="1">
    <source>
        <dbReference type="ARBA" id="ARBA00006515"/>
    </source>
</evidence>
<accession>Q9PGD5</accession>
<comment type="similarity">
    <text evidence="1">Belongs to the shaker potassium channel beta subunit family.</text>
</comment>
<dbReference type="Pfam" id="PF00248">
    <property type="entry name" value="Aldo_ket_red"/>
    <property type="match status" value="1"/>
</dbReference>
<evidence type="ECO:0000256" key="4">
    <source>
        <dbReference type="SAM" id="Phobius"/>
    </source>
</evidence>
<dbReference type="SUPFAM" id="SSF51430">
    <property type="entry name" value="NAD(P)-linked oxidoreductase"/>
    <property type="match status" value="1"/>
</dbReference>
<dbReference type="PANTHER" id="PTHR43150">
    <property type="entry name" value="HYPERKINETIC, ISOFORM M"/>
    <property type="match status" value="1"/>
</dbReference>
<dbReference type="PRINTS" id="PR01577">
    <property type="entry name" value="KCNABCHANNEL"/>
</dbReference>
<keyword evidence="3" id="KW-0560">Oxidoreductase</keyword>
<dbReference type="KEGG" id="xfa:XF_0367"/>
<keyword evidence="4" id="KW-1133">Transmembrane helix</keyword>
<keyword evidence="2" id="KW-0521">NADP</keyword>
<dbReference type="AlphaFoldDB" id="Q9PGD5"/>
<dbReference type="InterPro" id="IPR036812">
    <property type="entry name" value="NAD(P)_OxRdtase_dom_sf"/>
</dbReference>
<keyword evidence="4" id="KW-0812">Transmembrane</keyword>